<accession>A0AAJ6BNL7</accession>
<dbReference type="KEGG" id="acob:P0Y56_02790"/>
<dbReference type="Proteomes" id="UP001218362">
    <property type="component" value="Chromosome"/>
</dbReference>
<evidence type="ECO:0000313" key="3">
    <source>
        <dbReference type="Proteomes" id="UP001218362"/>
    </source>
</evidence>
<feature type="region of interest" description="Disordered" evidence="1">
    <location>
        <begin position="84"/>
        <end position="104"/>
    </location>
</feature>
<dbReference type="AlphaFoldDB" id="A0AAJ6BNL7"/>
<gene>
    <name evidence="2" type="ORF">P0Y56_02790</name>
</gene>
<proteinExistence type="predicted"/>
<sequence length="111" mass="11838">MEMTVPIAQMRITRDLRDAETALDDALLKQSSLLATMVTARRETASDPFTGHEALLRLTKSQQTLVTAAGELARVHGGLRDVQRDITGTDECPPGHGKNGIGDDDLAALAG</sequence>
<organism evidence="2 3">
    <name type="scientific">Candidatus Andeanibacterium colombiense</name>
    <dbReference type="NCBI Taxonomy" id="3121345"/>
    <lineage>
        <taxon>Bacteria</taxon>
        <taxon>Pseudomonadati</taxon>
        <taxon>Pseudomonadota</taxon>
        <taxon>Alphaproteobacteria</taxon>
        <taxon>Sphingomonadales</taxon>
        <taxon>Sphingomonadaceae</taxon>
        <taxon>Candidatus Andeanibacterium</taxon>
    </lineage>
</organism>
<name>A0AAJ6BNL7_9SPHN</name>
<dbReference type="EMBL" id="CP119316">
    <property type="protein sequence ID" value="WEK47227.1"/>
    <property type="molecule type" value="Genomic_DNA"/>
</dbReference>
<evidence type="ECO:0000313" key="2">
    <source>
        <dbReference type="EMBL" id="WEK47227.1"/>
    </source>
</evidence>
<evidence type="ECO:0000256" key="1">
    <source>
        <dbReference type="SAM" id="MobiDB-lite"/>
    </source>
</evidence>
<reference evidence="2" key="1">
    <citation type="submission" date="2023-03" db="EMBL/GenBank/DDBJ databases">
        <title>Andean soil-derived lignocellulolytic bacterial consortium as a source of novel taxa and putative plastic-active enzymes.</title>
        <authorList>
            <person name="Diaz-Garcia L."/>
            <person name="Chuvochina M."/>
            <person name="Feuerriegel G."/>
            <person name="Bunk B."/>
            <person name="Sproer C."/>
            <person name="Streit W.R."/>
            <person name="Rodriguez L.M."/>
            <person name="Overmann J."/>
            <person name="Jimenez D.J."/>
        </authorList>
    </citation>
    <scope>NUCLEOTIDE SEQUENCE</scope>
    <source>
        <strain evidence="2">MAG 26</strain>
    </source>
</reference>
<protein>
    <submittedName>
        <fullName evidence="2">Uncharacterized protein</fullName>
    </submittedName>
</protein>